<dbReference type="PANTHER" id="PTHR34135:SF2">
    <property type="entry name" value="LYSOZYME"/>
    <property type="match status" value="1"/>
</dbReference>
<dbReference type="InterPro" id="IPR018077">
    <property type="entry name" value="Glyco_hydro_fam25_subgr"/>
</dbReference>
<evidence type="ECO:0000256" key="1">
    <source>
        <dbReference type="ARBA" id="ARBA00010646"/>
    </source>
</evidence>
<dbReference type="EC" id="3.2.1.17" evidence="4"/>
<dbReference type="PANTHER" id="PTHR34135">
    <property type="entry name" value="LYSOZYME"/>
    <property type="match status" value="1"/>
</dbReference>
<evidence type="ECO:0000256" key="3">
    <source>
        <dbReference type="ARBA" id="ARBA00023295"/>
    </source>
</evidence>
<dbReference type="InterPro" id="IPR017853">
    <property type="entry name" value="GH"/>
</dbReference>
<comment type="caution">
    <text evidence="5">The sequence shown here is derived from an EMBL/GenBank/DDBJ whole genome shotgun (WGS) entry which is preliminary data.</text>
</comment>
<keyword evidence="3 4" id="KW-0326">Glycosidase</keyword>
<evidence type="ECO:0000256" key="2">
    <source>
        <dbReference type="ARBA" id="ARBA00022801"/>
    </source>
</evidence>
<comment type="similarity">
    <text evidence="1 4">Belongs to the glycosyl hydrolase 25 family.</text>
</comment>
<name>A0ABW9XJF3_9BACL</name>
<dbReference type="InterPro" id="IPR002053">
    <property type="entry name" value="Glyco_hydro_25"/>
</dbReference>
<dbReference type="EMBL" id="JAAAMV010000001">
    <property type="protein sequence ID" value="NBD22747.1"/>
    <property type="molecule type" value="Genomic_DNA"/>
</dbReference>
<gene>
    <name evidence="5" type="ORF">GT019_02550</name>
</gene>
<keyword evidence="2 4" id="KW-0378">Hydrolase</keyword>
<dbReference type="PROSITE" id="PS51904">
    <property type="entry name" value="GLYCOSYL_HYDROL_F25_2"/>
    <property type="match status" value="1"/>
</dbReference>
<evidence type="ECO:0000313" key="5">
    <source>
        <dbReference type="EMBL" id="NBD22747.1"/>
    </source>
</evidence>
<organism evidence="5 6">
    <name type="scientific">Paenibacillus glycinis</name>
    <dbReference type="NCBI Taxonomy" id="2697035"/>
    <lineage>
        <taxon>Bacteria</taxon>
        <taxon>Bacillati</taxon>
        <taxon>Bacillota</taxon>
        <taxon>Bacilli</taxon>
        <taxon>Bacillales</taxon>
        <taxon>Paenibacillaceae</taxon>
        <taxon>Paenibacillus</taxon>
    </lineage>
</organism>
<dbReference type="GO" id="GO:0016787">
    <property type="term" value="F:hydrolase activity"/>
    <property type="evidence" value="ECO:0007669"/>
    <property type="project" value="UniProtKB-KW"/>
</dbReference>
<dbReference type="InterPro" id="IPR008270">
    <property type="entry name" value="Glyco_hydro_25_AS"/>
</dbReference>
<dbReference type="Proteomes" id="UP000665561">
    <property type="component" value="Unassembled WGS sequence"/>
</dbReference>
<comment type="catalytic activity">
    <reaction evidence="4">
        <text>Hydrolysis of (1-&gt;4)-beta-linkages between N-acetylmuramic acid and N-acetyl-D-glucosamine residues in a peptidoglycan and between N-acetyl-D-glucosamine residues in chitodextrins.</text>
        <dbReference type="EC" id="3.2.1.17"/>
    </reaction>
</comment>
<accession>A0ABW9XJF3</accession>
<evidence type="ECO:0000256" key="4">
    <source>
        <dbReference type="RuleBase" id="RU361176"/>
    </source>
</evidence>
<dbReference type="SUPFAM" id="SSF51445">
    <property type="entry name" value="(Trans)glycosidases"/>
    <property type="match status" value="1"/>
</dbReference>
<dbReference type="Gene3D" id="3.20.20.80">
    <property type="entry name" value="Glycosidases"/>
    <property type="match status" value="1"/>
</dbReference>
<dbReference type="Pfam" id="PF01183">
    <property type="entry name" value="Glyco_hydro_25"/>
    <property type="match status" value="1"/>
</dbReference>
<sequence>MQARQASNVTVIDVSHHQGDIDWNEVKTGGVAGAFIKATEGASFVDPRFAANASEAAQAGLRIGFYHYAHPELNAAAAEAAHFVRIVKGLKADFPHVLDVEGDASKLGALTTWCSAWLKEVNRLTGHSVMIYTGASFAKTYLGKSLANYPLWVAHYGTDKPMDNGIWPQWSVFQYTSKGTIDGIKGNADVNAMEKAFFDEHFGASDDPVPEPTAEDQIKIVVNDQLAAYGRIIDGHAYLPLRQLGEALGVPVDWRAAEATPYVDGKRVDSFKLIDGKTYIGVRAAAELLGGKASWDHGTKKVYLYK</sequence>
<reference evidence="5 6" key="1">
    <citation type="submission" date="2020-01" db="EMBL/GenBank/DDBJ databases">
        <title>Paenibacillus soybeanensis sp. nov. isolated from the nodules of soybean (Glycine max(L.) Merr).</title>
        <authorList>
            <person name="Wang H."/>
        </authorList>
    </citation>
    <scope>NUCLEOTIDE SEQUENCE [LARGE SCALE GENOMIC DNA]</scope>
    <source>
        <strain evidence="5 6">T1</strain>
    </source>
</reference>
<dbReference type="SMART" id="SM00641">
    <property type="entry name" value="Glyco_25"/>
    <property type="match status" value="1"/>
</dbReference>
<keyword evidence="6" id="KW-1185">Reference proteome</keyword>
<proteinExistence type="inferred from homology"/>
<dbReference type="CDD" id="cd00599">
    <property type="entry name" value="GH25_muramidase"/>
    <property type="match status" value="1"/>
</dbReference>
<dbReference type="RefSeq" id="WP_161740848.1">
    <property type="nucleotide sequence ID" value="NZ_JAAAMV010000001.1"/>
</dbReference>
<dbReference type="PROSITE" id="PS00953">
    <property type="entry name" value="GLYCOSYL_HYDROL_F25_1"/>
    <property type="match status" value="1"/>
</dbReference>
<protein>
    <recommendedName>
        <fullName evidence="4">Lysozyme</fullName>
        <ecNumber evidence="4">3.2.1.17</ecNumber>
    </recommendedName>
</protein>
<evidence type="ECO:0000313" key="6">
    <source>
        <dbReference type="Proteomes" id="UP000665561"/>
    </source>
</evidence>